<dbReference type="InterPro" id="IPR016446">
    <property type="entry name" value="Flavin_OxRdtase_Frp"/>
</dbReference>
<comment type="caution">
    <text evidence="7">The sequence shown here is derived from an EMBL/GenBank/DDBJ whole genome shotgun (WGS) entry which is preliminary data.</text>
</comment>
<sequence length="271" mass="28497">MSHTLLQARYGSAQTPIAAAPLNATLHTLLAHRSVRAFLPDPVSAETLSVLIAAAQSAATSSNLQAWSVVAVQNPERKARLAALAANQAHIKEAPLLLVFLADLSRLERTAGRQQHSVDGLQYLESFVLAAIDAALAAQNVVSAAESLGLGTVYIGAIRNQPEAVAAELNLPGQVFPVFGLVVGTPDPARPASVKPRLPQSVVLHHEQYESAPEAAAIAGYDEILKAFYASQGLPPVPWSQHVLGRVKDAAALNGRDRLAQAARTLGFGLV</sequence>
<dbReference type="SUPFAM" id="SSF55469">
    <property type="entry name" value="FMN-dependent nitroreductase-like"/>
    <property type="match status" value="1"/>
</dbReference>
<comment type="similarity">
    <text evidence="1 5">Belongs to the flavin oxidoreductase frp family.</text>
</comment>
<evidence type="ECO:0000313" key="8">
    <source>
        <dbReference type="Proteomes" id="UP000637267"/>
    </source>
</evidence>
<dbReference type="Proteomes" id="UP000637267">
    <property type="component" value="Unassembled WGS sequence"/>
</dbReference>
<evidence type="ECO:0000256" key="5">
    <source>
        <dbReference type="PIRNR" id="PIRNR005426"/>
    </source>
</evidence>
<feature type="domain" description="Nitroreductase" evidence="6">
    <location>
        <begin position="31"/>
        <end position="184"/>
    </location>
</feature>
<dbReference type="Pfam" id="PF00881">
    <property type="entry name" value="Nitroreductase"/>
    <property type="match status" value="1"/>
</dbReference>
<keyword evidence="2 5" id="KW-0285">Flavoprotein</keyword>
<keyword evidence="8" id="KW-1185">Reference proteome</keyword>
<name>A0ABQ2PBU1_9NEIS</name>
<protein>
    <submittedName>
        <fullName evidence="7">NADPH-dependent oxidoreductase</fullName>
    </submittedName>
</protein>
<evidence type="ECO:0000259" key="6">
    <source>
        <dbReference type="Pfam" id="PF00881"/>
    </source>
</evidence>
<organism evidence="7 8">
    <name type="scientific">Silvimonas iriomotensis</name>
    <dbReference type="NCBI Taxonomy" id="449662"/>
    <lineage>
        <taxon>Bacteria</taxon>
        <taxon>Pseudomonadati</taxon>
        <taxon>Pseudomonadota</taxon>
        <taxon>Betaproteobacteria</taxon>
        <taxon>Neisseriales</taxon>
        <taxon>Chitinibacteraceae</taxon>
        <taxon>Silvimonas</taxon>
    </lineage>
</organism>
<gene>
    <name evidence="7" type="ORF">GCM10010970_27200</name>
</gene>
<keyword evidence="3 5" id="KW-0288">FMN</keyword>
<dbReference type="EMBL" id="BMLX01000003">
    <property type="protein sequence ID" value="GGP22720.1"/>
    <property type="molecule type" value="Genomic_DNA"/>
</dbReference>
<dbReference type="InterPro" id="IPR029479">
    <property type="entry name" value="Nitroreductase"/>
</dbReference>
<keyword evidence="5" id="KW-0521">NADP</keyword>
<reference evidence="8" key="1">
    <citation type="journal article" date="2019" name="Int. J. Syst. Evol. Microbiol.">
        <title>The Global Catalogue of Microorganisms (GCM) 10K type strain sequencing project: providing services to taxonomists for standard genome sequencing and annotation.</title>
        <authorList>
            <consortium name="The Broad Institute Genomics Platform"/>
            <consortium name="The Broad Institute Genome Sequencing Center for Infectious Disease"/>
            <person name="Wu L."/>
            <person name="Ma J."/>
        </authorList>
    </citation>
    <scope>NUCLEOTIDE SEQUENCE [LARGE SCALE GENOMIC DNA]</scope>
    <source>
        <strain evidence="8">CGMCC 1.8859</strain>
    </source>
</reference>
<evidence type="ECO:0000256" key="4">
    <source>
        <dbReference type="ARBA" id="ARBA00023002"/>
    </source>
</evidence>
<evidence type="ECO:0000256" key="1">
    <source>
        <dbReference type="ARBA" id="ARBA00008366"/>
    </source>
</evidence>
<dbReference type="PANTHER" id="PTHR43425">
    <property type="entry name" value="OXYGEN-INSENSITIVE NADPH NITROREDUCTASE"/>
    <property type="match status" value="1"/>
</dbReference>
<accession>A0ABQ2PBU1</accession>
<proteinExistence type="inferred from homology"/>
<dbReference type="Gene3D" id="3.40.109.10">
    <property type="entry name" value="NADH Oxidase"/>
    <property type="match status" value="1"/>
</dbReference>
<evidence type="ECO:0000256" key="2">
    <source>
        <dbReference type="ARBA" id="ARBA00022630"/>
    </source>
</evidence>
<dbReference type="RefSeq" id="WP_188704898.1">
    <property type="nucleotide sequence ID" value="NZ_BMLX01000003.1"/>
</dbReference>
<evidence type="ECO:0000256" key="3">
    <source>
        <dbReference type="ARBA" id="ARBA00022643"/>
    </source>
</evidence>
<evidence type="ECO:0000313" key="7">
    <source>
        <dbReference type="EMBL" id="GGP22720.1"/>
    </source>
</evidence>
<dbReference type="InterPro" id="IPR000415">
    <property type="entry name" value="Nitroreductase-like"/>
</dbReference>
<dbReference type="PANTHER" id="PTHR43425:SF2">
    <property type="entry name" value="OXYGEN-INSENSITIVE NADPH NITROREDUCTASE"/>
    <property type="match status" value="1"/>
</dbReference>
<dbReference type="PIRSF" id="PIRSF005426">
    <property type="entry name" value="Frp"/>
    <property type="match status" value="1"/>
</dbReference>
<keyword evidence="4 5" id="KW-0560">Oxidoreductase</keyword>